<dbReference type="RefSeq" id="WP_259960241.1">
    <property type="nucleotide sequence ID" value="NZ_JAOAMV010000001.1"/>
</dbReference>
<protein>
    <submittedName>
        <fullName evidence="3">CHAT domain-containing protein</fullName>
    </submittedName>
</protein>
<sequence>MRFTIMRTAIAAIAALSAQTALADTPPLAAERFALGSAGALCEAQGVRMGDARHSIYDRKWALICRDVTRPVGAAYSWRGAPDAYDRVAGDRSAELDCGAPQAAPGAPPGTTVRDCREAGSGLAWKSYRLPRAGRTTVVEGIAAFDSALRLALASIAENRVVPGTVDIVTTGGAGSLALARASLGEASLLIGQGYRENNAGDYSSAEEYFRPDLIANAAGMAQDPAQRANARHEVLVNRALQLSNMGRYLEAGRIFEEARAMQLRDPIQSRLLRNFEAIDAINRGRLALAREILVRPVPELVDPVAAGDGAVEIDRAISNGLNSGIAARLADAVSQDTRLTTAERAAIIDGQARQLAATADRLEGKPADALLALADARRRIAAVREGRVLSTARLEAQLMSEMALSHEALGQDAEAEDLLRQALALTALRYPESASLSAAKARLAAFLARHGEPGKARDLYREIVAATAEDRSALVGLENQLVPYFDMLTTDAPRNPESVADLFAAAQLIERPGAAQTLAQLSRRLEAGDGAASDLFRRETAVRRELNRIELTRAQYLAPDGPAPDPAALAELDARRARLQQSQVELLDKLSAYPAYRSQARAYLSLAEMEELLSPGEAYLQLVEVGGSIYAVYLSPARSTGWKVPASAGEVRRLVNVLRDSISVTVGGIVATYPFDVDGARTLFDALFGPVAGDLAGVRHLVFEPDGALMELPANLLVTDQAGVDSYHARVAQGGDEYDFRGVQWLGRGRAISTALSPASFRDARRAPPSQAASLYLGLGHNEPVGKATPASLVRDAGSAAGDCAIPLAAWNRPIAADELVFASRELGQARSELVTGPAFTDTAIERRGDLDRFRIVHFATHGIVTAPKTSCPVRPALLTSFGDAGSDGLLQFGEIFDLELDADLVILSACNTASLAGLEATQAAGIEGGGGQALDGLVRAFIGAGGRQVIASHWPAPDEFGATRRLFESFFDAPPSLGIGAALLAAQTRLMDDPDTSHPFYWSGFALIGDGERPLFHTN</sequence>
<keyword evidence="4" id="KW-1185">Reference proteome</keyword>
<evidence type="ECO:0000313" key="3">
    <source>
        <dbReference type="EMBL" id="MCT2557462.1"/>
    </source>
</evidence>
<feature type="domain" description="CHAT" evidence="2">
    <location>
        <begin position="681"/>
        <end position="1012"/>
    </location>
</feature>
<dbReference type="Gene3D" id="1.25.40.10">
    <property type="entry name" value="Tetratricopeptide repeat domain"/>
    <property type="match status" value="1"/>
</dbReference>
<gene>
    <name evidence="3" type="ORF">N0B51_00560</name>
</gene>
<comment type="caution">
    <text evidence="3">The sequence shown here is derived from an EMBL/GenBank/DDBJ whole genome shotgun (WGS) entry which is preliminary data.</text>
</comment>
<dbReference type="Proteomes" id="UP001142648">
    <property type="component" value="Unassembled WGS sequence"/>
</dbReference>
<keyword evidence="1" id="KW-0732">Signal</keyword>
<dbReference type="Pfam" id="PF12770">
    <property type="entry name" value="CHAT"/>
    <property type="match status" value="1"/>
</dbReference>
<proteinExistence type="predicted"/>
<dbReference type="InterPro" id="IPR011990">
    <property type="entry name" value="TPR-like_helical_dom_sf"/>
</dbReference>
<feature type="chain" id="PRO_5040980594" evidence="1">
    <location>
        <begin position="24"/>
        <end position="1021"/>
    </location>
</feature>
<organism evidence="3 4">
    <name type="scientific">Tsuneonella litorea</name>
    <dbReference type="NCBI Taxonomy" id="2976475"/>
    <lineage>
        <taxon>Bacteria</taxon>
        <taxon>Pseudomonadati</taxon>
        <taxon>Pseudomonadota</taxon>
        <taxon>Alphaproteobacteria</taxon>
        <taxon>Sphingomonadales</taxon>
        <taxon>Erythrobacteraceae</taxon>
        <taxon>Tsuneonella</taxon>
    </lineage>
</organism>
<evidence type="ECO:0000313" key="4">
    <source>
        <dbReference type="Proteomes" id="UP001142648"/>
    </source>
</evidence>
<dbReference type="SUPFAM" id="SSF48452">
    <property type="entry name" value="TPR-like"/>
    <property type="match status" value="1"/>
</dbReference>
<evidence type="ECO:0000256" key="1">
    <source>
        <dbReference type="SAM" id="SignalP"/>
    </source>
</evidence>
<feature type="signal peptide" evidence="1">
    <location>
        <begin position="1"/>
        <end position="23"/>
    </location>
</feature>
<reference evidence="3" key="1">
    <citation type="submission" date="2022-09" db="EMBL/GenBank/DDBJ databases">
        <title>The genome sequence of Tsuneonella sp. YG55.</title>
        <authorList>
            <person name="Liu Y."/>
        </authorList>
    </citation>
    <scope>NUCLEOTIDE SEQUENCE</scope>
    <source>
        <strain evidence="3">YG55</strain>
    </source>
</reference>
<dbReference type="InterPro" id="IPR024983">
    <property type="entry name" value="CHAT_dom"/>
</dbReference>
<evidence type="ECO:0000259" key="2">
    <source>
        <dbReference type="Pfam" id="PF12770"/>
    </source>
</evidence>
<dbReference type="EMBL" id="JAOAMV010000001">
    <property type="protein sequence ID" value="MCT2557462.1"/>
    <property type="molecule type" value="Genomic_DNA"/>
</dbReference>
<accession>A0A9X3ALT2</accession>
<name>A0A9X3ALT2_9SPHN</name>
<dbReference type="AlphaFoldDB" id="A0A9X3ALT2"/>